<sequence>MKKYTTLLVIVQGVFQAMNSLSAWKFFAIWLAVMAWVLNLGSVIQHFITK</sequence>
<feature type="transmembrane region" description="Helical" evidence="1">
    <location>
        <begin position="26"/>
        <end position="48"/>
    </location>
</feature>
<dbReference type="KEGG" id="ebla:JGUZn3_19780"/>
<gene>
    <name evidence="2" type="ORF">JGUZn3_19780</name>
</gene>
<accession>A0A7H1NTS3</accession>
<name>A0A7H1NTS3_9PROT</name>
<reference evidence="2 3" key="1">
    <citation type="submission" date="2020-08" db="EMBL/GenBank/DDBJ databases">
        <title>Complete genome sequence of Entomobacter blattae G55GP.</title>
        <authorList>
            <person name="Poehlein A."/>
            <person name="Guzman J."/>
            <person name="Daniel R."/>
            <person name="Vilcinskas A."/>
        </authorList>
    </citation>
    <scope>NUCLEOTIDE SEQUENCE [LARGE SCALE GENOMIC DNA]</scope>
    <source>
        <strain evidence="2 3">G55GP</strain>
    </source>
</reference>
<dbReference type="Proteomes" id="UP000516349">
    <property type="component" value="Chromosome"/>
</dbReference>
<proteinExistence type="predicted"/>
<organism evidence="2 3">
    <name type="scientific">Entomobacter blattae</name>
    <dbReference type="NCBI Taxonomy" id="2762277"/>
    <lineage>
        <taxon>Bacteria</taxon>
        <taxon>Pseudomonadati</taxon>
        <taxon>Pseudomonadota</taxon>
        <taxon>Alphaproteobacteria</taxon>
        <taxon>Acetobacterales</taxon>
        <taxon>Acetobacteraceae</taxon>
        <taxon>Entomobacter</taxon>
    </lineage>
</organism>
<keyword evidence="3" id="KW-1185">Reference proteome</keyword>
<evidence type="ECO:0000313" key="2">
    <source>
        <dbReference type="EMBL" id="QNT79183.1"/>
    </source>
</evidence>
<evidence type="ECO:0000313" key="3">
    <source>
        <dbReference type="Proteomes" id="UP000516349"/>
    </source>
</evidence>
<keyword evidence="1" id="KW-1133">Transmembrane helix</keyword>
<protein>
    <submittedName>
        <fullName evidence="2">Uncharacterized protein</fullName>
    </submittedName>
</protein>
<keyword evidence="1" id="KW-0472">Membrane</keyword>
<dbReference type="EMBL" id="CP060244">
    <property type="protein sequence ID" value="QNT79183.1"/>
    <property type="molecule type" value="Genomic_DNA"/>
</dbReference>
<dbReference type="AlphaFoldDB" id="A0A7H1NTS3"/>
<evidence type="ECO:0000256" key="1">
    <source>
        <dbReference type="SAM" id="Phobius"/>
    </source>
</evidence>
<keyword evidence="1" id="KW-0812">Transmembrane</keyword>